<accession>A0A0C1ZNE1</accession>
<protein>
    <recommendedName>
        <fullName evidence="4">Lipoprotein</fullName>
    </recommendedName>
</protein>
<organism evidence="2 3">
    <name type="scientific">Enhygromyxa salina</name>
    <dbReference type="NCBI Taxonomy" id="215803"/>
    <lineage>
        <taxon>Bacteria</taxon>
        <taxon>Pseudomonadati</taxon>
        <taxon>Myxococcota</taxon>
        <taxon>Polyangia</taxon>
        <taxon>Nannocystales</taxon>
        <taxon>Nannocystaceae</taxon>
        <taxon>Enhygromyxa</taxon>
    </lineage>
</organism>
<dbReference type="RefSeq" id="WP_146662020.1">
    <property type="nucleotide sequence ID" value="NZ_JMCC02000124.1"/>
</dbReference>
<feature type="chain" id="PRO_5002161832" description="Lipoprotein" evidence="1">
    <location>
        <begin position="28"/>
        <end position="249"/>
    </location>
</feature>
<feature type="signal peptide" evidence="1">
    <location>
        <begin position="1"/>
        <end position="27"/>
    </location>
</feature>
<sequence length="249" mass="26285">MSSSTRSKRVPRLFLLLAPGLFTSACALVSTDVAVRDTHSLVPHDPAGPVIARGIVHGQNLALESRPSSHAAALLPAHAHYRVVLDGPGELALVVVNPAGAVAGRLHIHPLTHSLGGPAASIVLDEFDGPPARIEVWTTVEGLRGEAVVGGRSARWQVRLDTAGALVGETWSARQGSRGPELSQLRRARAIGADLGQLGAQLQDGGALEPTTERELLELLSFTELALELSVRAWEGRGRSHLPTLDMDP</sequence>
<evidence type="ECO:0000256" key="1">
    <source>
        <dbReference type="SAM" id="SignalP"/>
    </source>
</evidence>
<dbReference type="EMBL" id="JMCC02000124">
    <property type="protein sequence ID" value="KIG12598.1"/>
    <property type="molecule type" value="Genomic_DNA"/>
</dbReference>
<evidence type="ECO:0000313" key="2">
    <source>
        <dbReference type="EMBL" id="KIG12598.1"/>
    </source>
</evidence>
<evidence type="ECO:0008006" key="4">
    <source>
        <dbReference type="Google" id="ProtNLM"/>
    </source>
</evidence>
<dbReference type="Proteomes" id="UP000031599">
    <property type="component" value="Unassembled WGS sequence"/>
</dbReference>
<gene>
    <name evidence="2" type="ORF">DB30_01222</name>
</gene>
<dbReference type="AlphaFoldDB" id="A0A0C1ZNE1"/>
<evidence type="ECO:0000313" key="3">
    <source>
        <dbReference type="Proteomes" id="UP000031599"/>
    </source>
</evidence>
<reference evidence="2 3" key="1">
    <citation type="submission" date="2014-12" db="EMBL/GenBank/DDBJ databases">
        <title>Genome assembly of Enhygromyxa salina DSM 15201.</title>
        <authorList>
            <person name="Sharma G."/>
            <person name="Subramanian S."/>
        </authorList>
    </citation>
    <scope>NUCLEOTIDE SEQUENCE [LARGE SCALE GENOMIC DNA]</scope>
    <source>
        <strain evidence="2 3">DSM 15201</strain>
    </source>
</reference>
<name>A0A0C1ZNE1_9BACT</name>
<proteinExistence type="predicted"/>
<dbReference type="PROSITE" id="PS51257">
    <property type="entry name" value="PROKAR_LIPOPROTEIN"/>
    <property type="match status" value="1"/>
</dbReference>
<comment type="caution">
    <text evidence="2">The sequence shown here is derived from an EMBL/GenBank/DDBJ whole genome shotgun (WGS) entry which is preliminary data.</text>
</comment>
<keyword evidence="1" id="KW-0732">Signal</keyword>